<dbReference type="EMBL" id="CP011393">
    <property type="protein sequence ID" value="ANE41841.1"/>
    <property type="molecule type" value="Genomic_DNA"/>
</dbReference>
<keyword evidence="1" id="KW-0812">Transmembrane</keyword>
<reference evidence="3 4" key="1">
    <citation type="submission" date="2014-08" db="EMBL/GenBank/DDBJ databases">
        <title>Fervidobacterium pennivorans DYC genome.</title>
        <authorList>
            <person name="Wushke S."/>
        </authorList>
    </citation>
    <scope>NUCLEOTIDE SEQUENCE [LARGE SCALE GENOMIC DNA]</scope>
    <source>
        <strain evidence="3 4">DYC</strain>
    </source>
</reference>
<dbReference type="KEGG" id="fng:JM64_07670"/>
<evidence type="ECO:0000313" key="3">
    <source>
        <dbReference type="EMBL" id="ANE41841.1"/>
    </source>
</evidence>
<keyword evidence="1" id="KW-1133">Transmembrane helix</keyword>
<accession>A0A172T4E2</accession>
<dbReference type="AlphaFoldDB" id="A0A172T4E2"/>
<protein>
    <submittedName>
        <fullName evidence="3">Adenylate cyclase</fullName>
    </submittedName>
</protein>
<dbReference type="GO" id="GO:0035556">
    <property type="term" value="P:intracellular signal transduction"/>
    <property type="evidence" value="ECO:0007669"/>
    <property type="project" value="InterPro"/>
</dbReference>
<dbReference type="Gene3D" id="3.30.70.1230">
    <property type="entry name" value="Nucleotide cyclase"/>
    <property type="match status" value="1"/>
</dbReference>
<evidence type="ECO:0000313" key="4">
    <source>
        <dbReference type="Proteomes" id="UP000077096"/>
    </source>
</evidence>
<feature type="transmembrane region" description="Helical" evidence="1">
    <location>
        <begin position="372"/>
        <end position="392"/>
    </location>
</feature>
<keyword evidence="1" id="KW-0472">Membrane</keyword>
<sequence>MKKLHILNILLTLFMLWAIMFKFEMTEVLDLKISDLFYKMRGEVVISPQVIVVGIDEYSLSTLEIEGDTWPWNRDVYGKLLQKVFEDGAKVVAFDISFTEPMDEETDAYFASTLLMYGNVVLGTYLINDKKTYELFNRKLREKIEQNRTYLDYAYKMKNFREFSLMKPFKVYKIRPVYEPFAVAAYSATYEIGALDSDGTVRRIPLLIVEEWSSENGISSGILPHMNVIACALYLGANPEEMLLDFSKRFVELNGKKVPFDNSGYMHLWYYGKSSSVFKEVPFYDVITGNFEKGMFKDKVVLVGYTATAKGLYDLRITPFSNEEAGVFIHATAIQNILRGDFLKLLSPFCNGVLLVCLMTLLGILANFKNRFVNVVIPTIPVLFASISYILFLKHVYVSTFYPVFGYIVVGSVKLVSDFLSESAEKRKMKEFLYRYVPDRVAQELVSKGELKLGGETRNVVVLFSDIKGFTSISEKMKPEEVVAFLNVYLTRMSEIIRYKYDGTIDKFIGDAIMAIFGAPVSYEDDIERALSCALDMRIALKELNKEYGFNLDSGIGIHYGPAIVGNIGAPFRMDYTCIGDTVNTASRIEHLTRELNAEIIVSEEVVTRTDKFSFEYLGEFAVKGKSEKLKLYKLVGKKHAENKEDRGS</sequence>
<dbReference type="Pfam" id="PF00211">
    <property type="entry name" value="Guanylate_cyc"/>
    <property type="match status" value="1"/>
</dbReference>
<dbReference type="OrthoDB" id="9806704at2"/>
<organism evidence="3 4">
    <name type="scientific">Fervidobacterium pennivorans</name>
    <dbReference type="NCBI Taxonomy" id="93466"/>
    <lineage>
        <taxon>Bacteria</taxon>
        <taxon>Thermotogati</taxon>
        <taxon>Thermotogota</taxon>
        <taxon>Thermotogae</taxon>
        <taxon>Thermotogales</taxon>
        <taxon>Fervidobacteriaceae</taxon>
        <taxon>Fervidobacterium</taxon>
    </lineage>
</organism>
<dbReference type="Pfam" id="PF05226">
    <property type="entry name" value="CHASE2"/>
    <property type="match status" value="1"/>
</dbReference>
<dbReference type="SMART" id="SM00044">
    <property type="entry name" value="CYCc"/>
    <property type="match status" value="1"/>
</dbReference>
<proteinExistence type="predicted"/>
<dbReference type="Proteomes" id="UP000077096">
    <property type="component" value="Chromosome"/>
</dbReference>
<dbReference type="GO" id="GO:0006171">
    <property type="term" value="P:cAMP biosynthetic process"/>
    <property type="evidence" value="ECO:0007669"/>
    <property type="project" value="TreeGrafter"/>
</dbReference>
<dbReference type="SMART" id="SM01080">
    <property type="entry name" value="CHASE2"/>
    <property type="match status" value="1"/>
</dbReference>
<dbReference type="InterPro" id="IPR050697">
    <property type="entry name" value="Adenylyl/Guanylyl_Cyclase_3/4"/>
</dbReference>
<dbReference type="InterPro" id="IPR001054">
    <property type="entry name" value="A/G_cyclase"/>
</dbReference>
<evidence type="ECO:0000259" key="2">
    <source>
        <dbReference type="PROSITE" id="PS50125"/>
    </source>
</evidence>
<dbReference type="PANTHER" id="PTHR43081">
    <property type="entry name" value="ADENYLATE CYCLASE, TERMINAL-DIFFERENTIATION SPECIFIC-RELATED"/>
    <property type="match status" value="1"/>
</dbReference>
<dbReference type="GO" id="GO:0004016">
    <property type="term" value="F:adenylate cyclase activity"/>
    <property type="evidence" value="ECO:0007669"/>
    <property type="project" value="UniProtKB-ARBA"/>
</dbReference>
<dbReference type="PANTHER" id="PTHR43081:SF1">
    <property type="entry name" value="ADENYLATE CYCLASE, TERMINAL-DIFFERENTIATION SPECIFIC"/>
    <property type="match status" value="1"/>
</dbReference>
<feature type="transmembrane region" description="Helical" evidence="1">
    <location>
        <begin position="404"/>
        <end position="421"/>
    </location>
</feature>
<gene>
    <name evidence="3" type="ORF">JM64_07670</name>
</gene>
<name>A0A172T4E2_FERPE</name>
<dbReference type="InterPro" id="IPR007890">
    <property type="entry name" value="CHASE2"/>
</dbReference>
<dbReference type="SUPFAM" id="SSF55073">
    <property type="entry name" value="Nucleotide cyclase"/>
    <property type="match status" value="1"/>
</dbReference>
<feature type="domain" description="Guanylate cyclase" evidence="2">
    <location>
        <begin position="461"/>
        <end position="590"/>
    </location>
</feature>
<dbReference type="PATRIC" id="fig|93466.3.peg.1618"/>
<dbReference type="InterPro" id="IPR029787">
    <property type="entry name" value="Nucleotide_cyclase"/>
</dbReference>
<feature type="transmembrane region" description="Helical" evidence="1">
    <location>
        <begin position="345"/>
        <end position="365"/>
    </location>
</feature>
<dbReference type="PROSITE" id="PS50125">
    <property type="entry name" value="GUANYLATE_CYCLASE_2"/>
    <property type="match status" value="1"/>
</dbReference>
<dbReference type="CDD" id="cd07302">
    <property type="entry name" value="CHD"/>
    <property type="match status" value="1"/>
</dbReference>
<evidence type="ECO:0000256" key="1">
    <source>
        <dbReference type="SAM" id="Phobius"/>
    </source>
</evidence>